<comment type="caution">
    <text evidence="1">The sequence shown here is derived from an EMBL/GenBank/DDBJ whole genome shotgun (WGS) entry which is preliminary data.</text>
</comment>
<protein>
    <submittedName>
        <fullName evidence="1">Uncharacterized protein</fullName>
    </submittedName>
</protein>
<evidence type="ECO:0000313" key="2">
    <source>
        <dbReference type="Proteomes" id="UP001056120"/>
    </source>
</evidence>
<organism evidence="1 2">
    <name type="scientific">Smallanthus sonchifolius</name>
    <dbReference type="NCBI Taxonomy" id="185202"/>
    <lineage>
        <taxon>Eukaryota</taxon>
        <taxon>Viridiplantae</taxon>
        <taxon>Streptophyta</taxon>
        <taxon>Embryophyta</taxon>
        <taxon>Tracheophyta</taxon>
        <taxon>Spermatophyta</taxon>
        <taxon>Magnoliopsida</taxon>
        <taxon>eudicotyledons</taxon>
        <taxon>Gunneridae</taxon>
        <taxon>Pentapetalae</taxon>
        <taxon>asterids</taxon>
        <taxon>campanulids</taxon>
        <taxon>Asterales</taxon>
        <taxon>Asteraceae</taxon>
        <taxon>Asteroideae</taxon>
        <taxon>Heliantheae alliance</taxon>
        <taxon>Millerieae</taxon>
        <taxon>Smallanthus</taxon>
    </lineage>
</organism>
<sequence length="230" mass="26242">MEVDKELVYEFVPNNSLEFHLHGKGNEFLSWDMRMKVAIGTAKGLAYLHDGCEPKIIHRDIKSANVLLDSNFEPKVADFGLARISPETDTHVSTRVMGTFGYLAREYALTGKLTEKSDVFSFGVMLLELITGRPPIDKAQFLDDNIVDWARPLLTRALEDDNFSSLVDPKLQINYNCTEMSRMIVCAAVCVRHLARQRPSMSQVGLTRDTFCEKSNKYKRVRYDCKSYIF</sequence>
<name>A0ACB9J3D5_9ASTR</name>
<dbReference type="EMBL" id="CM042022">
    <property type="protein sequence ID" value="KAI3814958.1"/>
    <property type="molecule type" value="Genomic_DNA"/>
</dbReference>
<proteinExistence type="predicted"/>
<keyword evidence="2" id="KW-1185">Reference proteome</keyword>
<accession>A0ACB9J3D5</accession>
<gene>
    <name evidence="1" type="ORF">L1987_14607</name>
</gene>
<dbReference type="Proteomes" id="UP001056120">
    <property type="component" value="Linkage Group LG05"/>
</dbReference>
<evidence type="ECO:0000313" key="1">
    <source>
        <dbReference type="EMBL" id="KAI3814958.1"/>
    </source>
</evidence>
<reference evidence="1 2" key="2">
    <citation type="journal article" date="2022" name="Mol. Ecol. Resour.">
        <title>The genomes of chicory, endive, great burdock and yacon provide insights into Asteraceae paleo-polyploidization history and plant inulin production.</title>
        <authorList>
            <person name="Fan W."/>
            <person name="Wang S."/>
            <person name="Wang H."/>
            <person name="Wang A."/>
            <person name="Jiang F."/>
            <person name="Liu H."/>
            <person name="Zhao H."/>
            <person name="Xu D."/>
            <person name="Zhang Y."/>
        </authorList>
    </citation>
    <scope>NUCLEOTIDE SEQUENCE [LARGE SCALE GENOMIC DNA]</scope>
    <source>
        <strain evidence="2">cv. Yunnan</strain>
        <tissue evidence="1">Leaves</tissue>
    </source>
</reference>
<reference evidence="2" key="1">
    <citation type="journal article" date="2022" name="Mol. Ecol. Resour.">
        <title>The genomes of chicory, endive, great burdock and yacon provide insights into Asteraceae palaeo-polyploidization history and plant inulin production.</title>
        <authorList>
            <person name="Fan W."/>
            <person name="Wang S."/>
            <person name="Wang H."/>
            <person name="Wang A."/>
            <person name="Jiang F."/>
            <person name="Liu H."/>
            <person name="Zhao H."/>
            <person name="Xu D."/>
            <person name="Zhang Y."/>
        </authorList>
    </citation>
    <scope>NUCLEOTIDE SEQUENCE [LARGE SCALE GENOMIC DNA]</scope>
    <source>
        <strain evidence="2">cv. Yunnan</strain>
    </source>
</reference>